<dbReference type="Proteomes" id="UP001236652">
    <property type="component" value="Chromosome"/>
</dbReference>
<gene>
    <name evidence="1" type="ORF">QNI29_00150</name>
</gene>
<accession>A0ABY8UWW3</accession>
<reference evidence="1 2" key="1">
    <citation type="submission" date="2023-05" db="EMBL/GenBank/DDBJ databases">
        <title>Comparative genomics reveals the evidence of polycyclic aromatic hydrocarbons degradation in moderately halophilic genus Pontibacillus.</title>
        <authorList>
            <person name="Yang H."/>
            <person name="Qian Z."/>
        </authorList>
    </citation>
    <scope>NUCLEOTIDE SEQUENCE [LARGE SCALE GENOMIC DNA]</scope>
    <source>
        <strain evidence="2">HN14</strain>
    </source>
</reference>
<dbReference type="EMBL" id="CP126446">
    <property type="protein sequence ID" value="WIF98166.1"/>
    <property type="molecule type" value="Genomic_DNA"/>
</dbReference>
<evidence type="ECO:0000313" key="1">
    <source>
        <dbReference type="EMBL" id="WIF98166.1"/>
    </source>
</evidence>
<organism evidence="1 2">
    <name type="scientific">Pontibacillus chungwhensis</name>
    <dbReference type="NCBI Taxonomy" id="265426"/>
    <lineage>
        <taxon>Bacteria</taxon>
        <taxon>Bacillati</taxon>
        <taxon>Bacillota</taxon>
        <taxon>Bacilli</taxon>
        <taxon>Bacillales</taxon>
        <taxon>Bacillaceae</taxon>
        <taxon>Pontibacillus</taxon>
    </lineage>
</organism>
<dbReference type="RefSeq" id="WP_231419389.1">
    <property type="nucleotide sequence ID" value="NZ_CP126446.1"/>
</dbReference>
<proteinExistence type="predicted"/>
<dbReference type="Pfam" id="PF13030">
    <property type="entry name" value="DUF3891"/>
    <property type="match status" value="1"/>
</dbReference>
<dbReference type="InterPro" id="IPR024992">
    <property type="entry name" value="DUF3891"/>
</dbReference>
<keyword evidence="2" id="KW-1185">Reference proteome</keyword>
<evidence type="ECO:0000313" key="2">
    <source>
        <dbReference type="Proteomes" id="UP001236652"/>
    </source>
</evidence>
<name>A0ABY8UWW3_9BACI</name>
<protein>
    <submittedName>
        <fullName evidence="1">DUF3891 family protein</fullName>
    </submittedName>
</protein>
<sequence length="252" mass="29308">MIVVKNDDSIMMFNQHHHALVSGVMARKWNKEYKTKGGYEDEVEYAIMNHDRAWVPLDQKPRWNTEQHLPYSFIDYPEEEKVAAYQEGVNEIEKTSSYAALLCSLHYASFYHNDDTTSKSVKQFLHNESRRREAILSSLPVEPVRLYDHLDLLQFCDNLSLYCCMNSPGVKKENELSWFRSGFPQKFSFAPEGVEAEWVDSTQIRIRPFPFEDAFTLSIPFKCISPSVSGDQLLKAYHSADWQERTVTFIEG</sequence>